<dbReference type="InterPro" id="IPR039295">
    <property type="entry name" value="MSB2"/>
</dbReference>
<dbReference type="GO" id="GO:0030010">
    <property type="term" value="P:establishment of cell polarity"/>
    <property type="evidence" value="ECO:0007669"/>
    <property type="project" value="TreeGrafter"/>
</dbReference>
<dbReference type="GO" id="GO:0007232">
    <property type="term" value="P:osmosensory signaling pathway via Sho1 osmosensor"/>
    <property type="evidence" value="ECO:0007669"/>
    <property type="project" value="InterPro"/>
</dbReference>
<reference evidence="3" key="1">
    <citation type="submission" date="2023-03" db="EMBL/GenBank/DDBJ databases">
        <title>Mating type loci evolution in Malassezia.</title>
        <authorList>
            <person name="Coelho M.A."/>
        </authorList>
    </citation>
    <scope>NUCLEOTIDE SEQUENCE</scope>
    <source>
        <strain evidence="3">CBS 7876</strain>
    </source>
</reference>
<dbReference type="GO" id="GO:0005886">
    <property type="term" value="C:plasma membrane"/>
    <property type="evidence" value="ECO:0007669"/>
    <property type="project" value="InterPro"/>
</dbReference>
<evidence type="ECO:0000256" key="1">
    <source>
        <dbReference type="SAM" id="MobiDB-lite"/>
    </source>
</evidence>
<feature type="transmembrane region" description="Helical" evidence="2">
    <location>
        <begin position="215"/>
        <end position="236"/>
    </location>
</feature>
<sequence>MRPSASRGFVNTQSLVLPVAQAKPSSDPLNLSTSAATTTSTGTSSAASSTAASSTAASSSAATPSSSYPQTIIPEGAQSTAPKGAVQVAVLFKASMPWLWIVRQRETTAQILTYLPRLLAAGIGMGADVVTTKELRAYTVDGTMRTLYVAYIPSAKRAQLGRALHEPKAAMSPPDVNDVEEELLEQIDPSFDVDDYATTRADDESDEMPATTRTVLVSSFSGIAGVALLSFSVWLMQRYNRRRTEQRRLERRNTIQSFSALSGSPASAPCQLPPAMRSSSYYVGDPHGSSITAFESRGMTGRCDVVSAPYLGSCPVAPDAPWHSASHLLHAEPGGSEAWSHAPYCYADLIPNVRPSESVPRTADHNDRLDNHT</sequence>
<keyword evidence="4" id="KW-1185">Reference proteome</keyword>
<dbReference type="EMBL" id="CP119935">
    <property type="protein sequence ID" value="WFD02468.1"/>
    <property type="molecule type" value="Genomic_DNA"/>
</dbReference>
<evidence type="ECO:0000256" key="2">
    <source>
        <dbReference type="SAM" id="Phobius"/>
    </source>
</evidence>
<feature type="region of interest" description="Disordered" evidence="1">
    <location>
        <begin position="21"/>
        <end position="51"/>
    </location>
</feature>
<dbReference type="PANTHER" id="PTHR35778">
    <property type="entry name" value="SIGNALING MUCIN HKR1-RELATED"/>
    <property type="match status" value="1"/>
</dbReference>
<keyword evidence="2" id="KW-1133">Transmembrane helix</keyword>
<dbReference type="GO" id="GO:0009986">
    <property type="term" value="C:cell surface"/>
    <property type="evidence" value="ECO:0007669"/>
    <property type="project" value="TreeGrafter"/>
</dbReference>
<dbReference type="PANTHER" id="PTHR35778:SF1">
    <property type="entry name" value="SIGNALING MUCIN HKR1-RELATED"/>
    <property type="match status" value="1"/>
</dbReference>
<dbReference type="Proteomes" id="UP001214603">
    <property type="component" value="Chromosome 2"/>
</dbReference>
<dbReference type="GO" id="GO:0006972">
    <property type="term" value="P:hyperosmotic response"/>
    <property type="evidence" value="ECO:0007669"/>
    <property type="project" value="TreeGrafter"/>
</dbReference>
<proteinExistence type="predicted"/>
<dbReference type="GO" id="GO:0031505">
    <property type="term" value="P:fungal-type cell wall organization"/>
    <property type="evidence" value="ECO:0007669"/>
    <property type="project" value="TreeGrafter"/>
</dbReference>
<gene>
    <name evidence="3" type="ORF">MOBT1_001151</name>
</gene>
<keyword evidence="2" id="KW-0472">Membrane</keyword>
<dbReference type="GO" id="GO:0005034">
    <property type="term" value="F:osmosensor activity"/>
    <property type="evidence" value="ECO:0007669"/>
    <property type="project" value="InterPro"/>
</dbReference>
<evidence type="ECO:0000313" key="4">
    <source>
        <dbReference type="Proteomes" id="UP001214603"/>
    </source>
</evidence>
<dbReference type="GO" id="GO:0005576">
    <property type="term" value="C:extracellular region"/>
    <property type="evidence" value="ECO:0007669"/>
    <property type="project" value="TreeGrafter"/>
</dbReference>
<organism evidence="3 4">
    <name type="scientific">Malassezia obtusa</name>
    <dbReference type="NCBI Taxonomy" id="76774"/>
    <lineage>
        <taxon>Eukaryota</taxon>
        <taxon>Fungi</taxon>
        <taxon>Dikarya</taxon>
        <taxon>Basidiomycota</taxon>
        <taxon>Ustilaginomycotina</taxon>
        <taxon>Malasseziomycetes</taxon>
        <taxon>Malasseziales</taxon>
        <taxon>Malasseziaceae</taxon>
        <taxon>Malassezia</taxon>
    </lineage>
</organism>
<dbReference type="AlphaFoldDB" id="A0AAF0DXN5"/>
<evidence type="ECO:0000313" key="3">
    <source>
        <dbReference type="EMBL" id="WFD02468.1"/>
    </source>
</evidence>
<dbReference type="GO" id="GO:0030427">
    <property type="term" value="C:site of polarized growth"/>
    <property type="evidence" value="ECO:0007669"/>
    <property type="project" value="TreeGrafter"/>
</dbReference>
<dbReference type="GO" id="GO:0001402">
    <property type="term" value="P:signal transduction involved in filamentous growth"/>
    <property type="evidence" value="ECO:0007669"/>
    <property type="project" value="TreeGrafter"/>
</dbReference>
<protein>
    <recommendedName>
        <fullName evidence="5">Transmembrane protein</fullName>
    </recommendedName>
</protein>
<name>A0AAF0DXN5_9BASI</name>
<evidence type="ECO:0008006" key="5">
    <source>
        <dbReference type="Google" id="ProtNLM"/>
    </source>
</evidence>
<accession>A0AAF0DXN5</accession>
<feature type="compositionally biased region" description="Low complexity" evidence="1">
    <location>
        <begin position="32"/>
        <end position="51"/>
    </location>
</feature>
<keyword evidence="2" id="KW-0812">Transmembrane</keyword>